<dbReference type="PANTHER" id="PTHR30153:SF2">
    <property type="entry name" value="REPLICATIVE DNA HELICASE"/>
    <property type="match status" value="1"/>
</dbReference>
<organism evidence="2 3">
    <name type="scientific">Desulfotignum phosphitoxidans DSM 13687</name>
    <dbReference type="NCBI Taxonomy" id="1286635"/>
    <lineage>
        <taxon>Bacteria</taxon>
        <taxon>Pseudomonadati</taxon>
        <taxon>Thermodesulfobacteriota</taxon>
        <taxon>Desulfobacteria</taxon>
        <taxon>Desulfobacterales</taxon>
        <taxon>Desulfobacteraceae</taxon>
        <taxon>Desulfotignum</taxon>
    </lineage>
</organism>
<dbReference type="GO" id="GO:0016787">
    <property type="term" value="F:hydrolase activity"/>
    <property type="evidence" value="ECO:0007669"/>
    <property type="project" value="UniProtKB-KW"/>
</dbReference>
<dbReference type="PATRIC" id="fig|1286635.3.peg.3549"/>
<dbReference type="Pfam" id="PF03796">
    <property type="entry name" value="DnaB_C"/>
    <property type="match status" value="1"/>
</dbReference>
<gene>
    <name evidence="2" type="primary">dnaC</name>
    <name evidence="2" type="ORF">Dpo_8c00920</name>
</gene>
<name>S0FUN7_9BACT</name>
<dbReference type="GO" id="GO:0005524">
    <property type="term" value="F:ATP binding"/>
    <property type="evidence" value="ECO:0007669"/>
    <property type="project" value="InterPro"/>
</dbReference>
<dbReference type="GO" id="GO:0005829">
    <property type="term" value="C:cytosol"/>
    <property type="evidence" value="ECO:0007669"/>
    <property type="project" value="TreeGrafter"/>
</dbReference>
<dbReference type="PROSITE" id="PS51199">
    <property type="entry name" value="SF4_HELICASE"/>
    <property type="match status" value="1"/>
</dbReference>
<dbReference type="Proteomes" id="UP000014216">
    <property type="component" value="Unassembled WGS sequence"/>
</dbReference>
<evidence type="ECO:0000313" key="3">
    <source>
        <dbReference type="Proteomes" id="UP000014216"/>
    </source>
</evidence>
<dbReference type="EMBL" id="APJX01000008">
    <property type="protein sequence ID" value="EMS78425.1"/>
    <property type="molecule type" value="Genomic_DNA"/>
</dbReference>
<accession>S0FUN7</accession>
<keyword evidence="2" id="KW-0067">ATP-binding</keyword>
<dbReference type="InterPro" id="IPR007694">
    <property type="entry name" value="DNA_helicase_DnaB-like_C"/>
</dbReference>
<sequence length="295" mass="32502">MTDATALKIKSSFSMLEDLIEKNLDTIEAQRQNPGELLGLSTGFSFLDELTIGLHGSDLMVIASYPSVGKTAFALNIARNVAVLEQVPVAFVSLEMSKSMVSWRLLAAETKVEISTLQSGLIDHEAWQNLCDAAGILCETPIYIDDTPGMTVADIKAKFHKEVKDNALGLIIIDYLQLIRASDRVRQANDRPLEITEITYDLKMLAKELGIPIIILSQLNYPPEVCGDKRPALADLGDVRLEQIADIIVFLHRDEACNEKNSLPKGKTAITLAKNRNGPAGSSQLQFLEKFTKFE</sequence>
<dbReference type="GO" id="GO:0003678">
    <property type="term" value="F:DNA helicase activity"/>
    <property type="evidence" value="ECO:0007669"/>
    <property type="project" value="UniProtKB-EC"/>
</dbReference>
<evidence type="ECO:0000313" key="2">
    <source>
        <dbReference type="EMBL" id="EMS78425.1"/>
    </source>
</evidence>
<comment type="caution">
    <text evidence="2">The sequence shown here is derived from an EMBL/GenBank/DDBJ whole genome shotgun (WGS) entry which is preliminary data.</text>
</comment>
<dbReference type="InterPro" id="IPR027417">
    <property type="entry name" value="P-loop_NTPase"/>
</dbReference>
<dbReference type="SUPFAM" id="SSF52540">
    <property type="entry name" value="P-loop containing nucleoside triphosphate hydrolases"/>
    <property type="match status" value="1"/>
</dbReference>
<reference evidence="2 3" key="1">
    <citation type="journal article" date="2013" name="Genome Announc.">
        <title>Draft Genome Sequence of Desulfotignum phosphitoxidans DSM 13687 Strain FiPS-3.</title>
        <authorList>
            <person name="Poehlein A."/>
            <person name="Daniel R."/>
            <person name="Simeonova D.D."/>
        </authorList>
    </citation>
    <scope>NUCLEOTIDE SEQUENCE [LARGE SCALE GENOMIC DNA]</scope>
    <source>
        <strain evidence="2 3">DSM 13687</strain>
    </source>
</reference>
<keyword evidence="2" id="KW-0347">Helicase</keyword>
<dbReference type="Gene3D" id="3.40.50.300">
    <property type="entry name" value="P-loop containing nucleotide triphosphate hydrolases"/>
    <property type="match status" value="1"/>
</dbReference>
<dbReference type="GO" id="GO:0006260">
    <property type="term" value="P:DNA replication"/>
    <property type="evidence" value="ECO:0007669"/>
    <property type="project" value="InterPro"/>
</dbReference>
<dbReference type="AlphaFoldDB" id="S0FUN7"/>
<dbReference type="RefSeq" id="WP_006967498.1">
    <property type="nucleotide sequence ID" value="NZ_APJX01000008.1"/>
</dbReference>
<dbReference type="OrthoDB" id="9773982at2"/>
<dbReference type="PANTHER" id="PTHR30153">
    <property type="entry name" value="REPLICATIVE DNA HELICASE DNAB"/>
    <property type="match status" value="1"/>
</dbReference>
<protein>
    <submittedName>
        <fullName evidence="2">Replicative DNA helicase DnaC</fullName>
        <ecNumber evidence="2">3.6.4.12</ecNumber>
    </submittedName>
</protein>
<proteinExistence type="predicted"/>
<dbReference type="CDD" id="cd00984">
    <property type="entry name" value="DnaB_C"/>
    <property type="match status" value="1"/>
</dbReference>
<keyword evidence="3" id="KW-1185">Reference proteome</keyword>
<keyword evidence="2" id="KW-0378">Hydrolase</keyword>
<keyword evidence="2" id="KW-0547">Nucleotide-binding</keyword>
<dbReference type="EC" id="3.6.4.12" evidence="2"/>
<evidence type="ECO:0000259" key="1">
    <source>
        <dbReference type="PROSITE" id="PS51199"/>
    </source>
</evidence>
<feature type="domain" description="SF4 helicase" evidence="1">
    <location>
        <begin position="33"/>
        <end position="295"/>
    </location>
</feature>